<accession>A0A833QSU9</accession>
<gene>
    <name evidence="1" type="ORF">FCM35_KLT10228</name>
</gene>
<evidence type="ECO:0000313" key="2">
    <source>
        <dbReference type="Proteomes" id="UP000623129"/>
    </source>
</evidence>
<organism evidence="1 2">
    <name type="scientific">Carex littledalei</name>
    <dbReference type="NCBI Taxonomy" id="544730"/>
    <lineage>
        <taxon>Eukaryota</taxon>
        <taxon>Viridiplantae</taxon>
        <taxon>Streptophyta</taxon>
        <taxon>Embryophyta</taxon>
        <taxon>Tracheophyta</taxon>
        <taxon>Spermatophyta</taxon>
        <taxon>Magnoliopsida</taxon>
        <taxon>Liliopsida</taxon>
        <taxon>Poales</taxon>
        <taxon>Cyperaceae</taxon>
        <taxon>Cyperoideae</taxon>
        <taxon>Cariceae</taxon>
        <taxon>Carex</taxon>
        <taxon>Carex subgen. Euthyceras</taxon>
    </lineage>
</organism>
<dbReference type="EMBL" id="SWLB01000020">
    <property type="protein sequence ID" value="KAF3325157.1"/>
    <property type="molecule type" value="Genomic_DNA"/>
</dbReference>
<name>A0A833QSU9_9POAL</name>
<dbReference type="AlphaFoldDB" id="A0A833QSU9"/>
<protein>
    <submittedName>
        <fullName evidence="1">Uncharacterized protein</fullName>
    </submittedName>
</protein>
<comment type="caution">
    <text evidence="1">The sequence shown here is derived from an EMBL/GenBank/DDBJ whole genome shotgun (WGS) entry which is preliminary data.</text>
</comment>
<keyword evidence="2" id="KW-1185">Reference proteome</keyword>
<proteinExistence type="predicted"/>
<dbReference type="Proteomes" id="UP000623129">
    <property type="component" value="Unassembled WGS sequence"/>
</dbReference>
<evidence type="ECO:0000313" key="1">
    <source>
        <dbReference type="EMBL" id="KAF3325157.1"/>
    </source>
</evidence>
<reference evidence="1" key="1">
    <citation type="submission" date="2020-01" db="EMBL/GenBank/DDBJ databases">
        <title>Genome sequence of Kobresia littledalei, the first chromosome-level genome in the family Cyperaceae.</title>
        <authorList>
            <person name="Qu G."/>
        </authorList>
    </citation>
    <scope>NUCLEOTIDE SEQUENCE</scope>
    <source>
        <strain evidence="1">C.B.Clarke</strain>
        <tissue evidence="1">Leaf</tissue>
    </source>
</reference>
<sequence>MIEIQHWTGFGARVRAPRRSSVDWKLSAEPGSRRARVPVVKRDISTSSEDIGKYLFKQYGNGRSASRWDLGKHSIDRMVAYTT</sequence>